<protein>
    <submittedName>
        <fullName evidence="1">Uncharacterized protein</fullName>
    </submittedName>
</protein>
<sequence>MHIYSPQRWAKALDGINGHQVAAGKRLRSHDVQLMLIIPVYGRYNTQGYLTVGTCSDGMCVRHPLMLELDARPRTGAPQVVMLVDEGNDLKLYRFISIYRTQQIRVGQLNFRSVPVVKVKLWKGKIVYSKWSILGFCSRLSHLWDVRLAMDNRDSKKVVADGSESRRGKKRVEVPKPASARSQKGKEAKVMFPSSDTSDTSSSDESADFIGAVEEFLRAHQSPHLYPPGPASGEGGSQVGKEAKIWPEEVLWTDSDSAISSGSEHED</sequence>
<organism evidence="1 2">
    <name type="scientific">Trifolium pratense</name>
    <name type="common">Red clover</name>
    <dbReference type="NCBI Taxonomy" id="57577"/>
    <lineage>
        <taxon>Eukaryota</taxon>
        <taxon>Viridiplantae</taxon>
        <taxon>Streptophyta</taxon>
        <taxon>Embryophyta</taxon>
        <taxon>Tracheophyta</taxon>
        <taxon>Spermatophyta</taxon>
        <taxon>Magnoliopsida</taxon>
        <taxon>eudicotyledons</taxon>
        <taxon>Gunneridae</taxon>
        <taxon>Pentapetalae</taxon>
        <taxon>rosids</taxon>
        <taxon>fabids</taxon>
        <taxon>Fabales</taxon>
        <taxon>Fabaceae</taxon>
        <taxon>Papilionoideae</taxon>
        <taxon>50 kb inversion clade</taxon>
        <taxon>NPAAA clade</taxon>
        <taxon>Hologalegina</taxon>
        <taxon>IRL clade</taxon>
        <taxon>Trifolieae</taxon>
        <taxon>Trifolium</taxon>
    </lineage>
</organism>
<reference evidence="1" key="1">
    <citation type="submission" date="2023-10" db="EMBL/GenBank/DDBJ databases">
        <authorList>
            <person name="Rodriguez Cubillos JULIANA M."/>
            <person name="De Vega J."/>
        </authorList>
    </citation>
    <scope>NUCLEOTIDE SEQUENCE</scope>
</reference>
<comment type="caution">
    <text evidence="1">The sequence shown here is derived from an EMBL/GenBank/DDBJ whole genome shotgun (WGS) entry which is preliminary data.</text>
</comment>
<dbReference type="Proteomes" id="UP001177021">
    <property type="component" value="Unassembled WGS sequence"/>
</dbReference>
<keyword evidence="2" id="KW-1185">Reference proteome</keyword>
<evidence type="ECO:0000313" key="2">
    <source>
        <dbReference type="Proteomes" id="UP001177021"/>
    </source>
</evidence>
<proteinExistence type="predicted"/>
<gene>
    <name evidence="1" type="ORF">MILVUS5_LOCUS5352</name>
</gene>
<name>A0ACB0IR05_TRIPR</name>
<evidence type="ECO:0000313" key="1">
    <source>
        <dbReference type="EMBL" id="CAJ2634466.1"/>
    </source>
</evidence>
<accession>A0ACB0IR05</accession>
<dbReference type="EMBL" id="CASHSV030000002">
    <property type="protein sequence ID" value="CAJ2634466.1"/>
    <property type="molecule type" value="Genomic_DNA"/>
</dbReference>